<evidence type="ECO:0000313" key="7">
    <source>
        <dbReference type="EMBL" id="KAF9702017.1"/>
    </source>
</evidence>
<dbReference type="EMBL" id="RZGK01000002">
    <property type="protein sequence ID" value="KAF9702017.1"/>
    <property type="molecule type" value="Genomic_DNA"/>
</dbReference>
<protein>
    <recommendedName>
        <fullName evidence="6">MYND-type domain-containing protein</fullName>
    </recommendedName>
</protein>
<dbReference type="SUPFAM" id="SSF144232">
    <property type="entry name" value="HIT/MYND zinc finger-like"/>
    <property type="match status" value="1"/>
</dbReference>
<evidence type="ECO:0000256" key="1">
    <source>
        <dbReference type="ARBA" id="ARBA00022723"/>
    </source>
</evidence>
<keyword evidence="2 4" id="KW-0863">Zinc-finger</keyword>
<dbReference type="GO" id="GO:0008270">
    <property type="term" value="F:zinc ion binding"/>
    <property type="evidence" value="ECO:0007669"/>
    <property type="project" value="UniProtKB-KW"/>
</dbReference>
<reference evidence="7" key="2">
    <citation type="submission" date="2020-09" db="EMBL/GenBank/DDBJ databases">
        <title>Reference genome assembly for Australian Ascochyta lentis isolate Al4.</title>
        <authorList>
            <person name="Lee R.C."/>
            <person name="Farfan-Caceres L.M."/>
            <person name="Debler J.W."/>
            <person name="Williams A.H."/>
            <person name="Henares B.M."/>
        </authorList>
    </citation>
    <scope>NUCLEOTIDE SEQUENCE</scope>
    <source>
        <strain evidence="7">Al4</strain>
    </source>
</reference>
<evidence type="ECO:0000256" key="4">
    <source>
        <dbReference type="PROSITE-ProRule" id="PRU00134"/>
    </source>
</evidence>
<dbReference type="Gene3D" id="6.10.140.2220">
    <property type="match status" value="1"/>
</dbReference>
<organism evidence="7 8">
    <name type="scientific">Ascochyta lentis</name>
    <dbReference type="NCBI Taxonomy" id="205686"/>
    <lineage>
        <taxon>Eukaryota</taxon>
        <taxon>Fungi</taxon>
        <taxon>Dikarya</taxon>
        <taxon>Ascomycota</taxon>
        <taxon>Pezizomycotina</taxon>
        <taxon>Dothideomycetes</taxon>
        <taxon>Pleosporomycetidae</taxon>
        <taxon>Pleosporales</taxon>
        <taxon>Pleosporineae</taxon>
        <taxon>Didymellaceae</taxon>
        <taxon>Ascochyta</taxon>
    </lineage>
</organism>
<dbReference type="OrthoDB" id="5952526at2759"/>
<dbReference type="Proteomes" id="UP000651452">
    <property type="component" value="Unassembled WGS sequence"/>
</dbReference>
<feature type="domain" description="MYND-type" evidence="6">
    <location>
        <begin position="56"/>
        <end position="95"/>
    </location>
</feature>
<evidence type="ECO:0000256" key="2">
    <source>
        <dbReference type="ARBA" id="ARBA00022771"/>
    </source>
</evidence>
<evidence type="ECO:0000313" key="8">
    <source>
        <dbReference type="Proteomes" id="UP000651452"/>
    </source>
</evidence>
<dbReference type="PROSITE" id="PS50865">
    <property type="entry name" value="ZF_MYND_2"/>
    <property type="match status" value="1"/>
</dbReference>
<keyword evidence="3" id="KW-0862">Zinc</keyword>
<name>A0A8H7JET7_9PLEO</name>
<keyword evidence="8" id="KW-1185">Reference proteome</keyword>
<evidence type="ECO:0000256" key="3">
    <source>
        <dbReference type="ARBA" id="ARBA00022833"/>
    </source>
</evidence>
<sequence>MEDILGYIRRAQAEDRASLDELNSNGQRSNQAPNVTQQGPRMAFTISKELVLGCTAPGCSRIMTGGLSRCTGCRAALYCGREHQHVDRPAHKSACSKIRKANVAYQEAERQLRDEEGDAIFTEGPPHFWGIHETRPYMRARFTLVESLLLVNTETAVNAALDHLLAMLQLCRSDNMGVRDVVPALFLRLRKDQQAYDFCKWWVTTGQEGDYDWGDKTSPYLATKQADVFEDPREFVRNATISLSFAVSVTLVKIRLLMDLLALQRDRQIAAPKLPSEITDQGFVHCTSAIIQRQRQELEREEQTLNITMLRKHVEQLFTAVKESNKHFWPALVRPGSHLEARPMMHGFGDIGQMQVVLRANYNAWAETEGAIGVIEELLQS</sequence>
<proteinExistence type="predicted"/>
<feature type="compositionally biased region" description="Polar residues" evidence="5">
    <location>
        <begin position="21"/>
        <end position="39"/>
    </location>
</feature>
<dbReference type="AlphaFoldDB" id="A0A8H7JET7"/>
<gene>
    <name evidence="7" type="ORF">EKO04_000413</name>
</gene>
<feature type="region of interest" description="Disordered" evidence="5">
    <location>
        <begin position="20"/>
        <end position="40"/>
    </location>
</feature>
<dbReference type="InterPro" id="IPR002893">
    <property type="entry name" value="Znf_MYND"/>
</dbReference>
<dbReference type="Pfam" id="PF01753">
    <property type="entry name" value="zf-MYND"/>
    <property type="match status" value="1"/>
</dbReference>
<accession>A0A8H7JET7</accession>
<reference evidence="7" key="1">
    <citation type="submission" date="2018-12" db="EMBL/GenBank/DDBJ databases">
        <authorList>
            <person name="Syme R.A."/>
            <person name="Farfan-Caceres L."/>
            <person name="Lichtenzveig J."/>
        </authorList>
    </citation>
    <scope>NUCLEOTIDE SEQUENCE</scope>
    <source>
        <strain evidence="7">Al4</strain>
    </source>
</reference>
<evidence type="ECO:0000259" key="6">
    <source>
        <dbReference type="PROSITE" id="PS50865"/>
    </source>
</evidence>
<keyword evidence="1" id="KW-0479">Metal-binding</keyword>
<comment type="caution">
    <text evidence="7">The sequence shown here is derived from an EMBL/GenBank/DDBJ whole genome shotgun (WGS) entry which is preliminary data.</text>
</comment>
<evidence type="ECO:0000256" key="5">
    <source>
        <dbReference type="SAM" id="MobiDB-lite"/>
    </source>
</evidence>